<evidence type="ECO:0000313" key="3">
    <source>
        <dbReference type="Proteomes" id="UP000735302"/>
    </source>
</evidence>
<dbReference type="Proteomes" id="UP000735302">
    <property type="component" value="Unassembled WGS sequence"/>
</dbReference>
<feature type="region of interest" description="Disordered" evidence="1">
    <location>
        <begin position="1"/>
        <end position="30"/>
    </location>
</feature>
<evidence type="ECO:0000256" key="1">
    <source>
        <dbReference type="SAM" id="MobiDB-lite"/>
    </source>
</evidence>
<organism evidence="2 3">
    <name type="scientific">Plakobranchus ocellatus</name>
    <dbReference type="NCBI Taxonomy" id="259542"/>
    <lineage>
        <taxon>Eukaryota</taxon>
        <taxon>Metazoa</taxon>
        <taxon>Spiralia</taxon>
        <taxon>Lophotrochozoa</taxon>
        <taxon>Mollusca</taxon>
        <taxon>Gastropoda</taxon>
        <taxon>Heterobranchia</taxon>
        <taxon>Euthyneura</taxon>
        <taxon>Panpulmonata</taxon>
        <taxon>Sacoglossa</taxon>
        <taxon>Placobranchoidea</taxon>
        <taxon>Plakobranchidae</taxon>
        <taxon>Plakobranchus</taxon>
    </lineage>
</organism>
<keyword evidence="3" id="KW-1185">Reference proteome</keyword>
<evidence type="ECO:0000313" key="2">
    <source>
        <dbReference type="EMBL" id="GFO30830.1"/>
    </source>
</evidence>
<proteinExistence type="predicted"/>
<accession>A0AAV4CGI1</accession>
<gene>
    <name evidence="2" type="ORF">PoB_005733500</name>
</gene>
<protein>
    <submittedName>
        <fullName evidence="2">Uncharacterized protein</fullName>
    </submittedName>
</protein>
<reference evidence="2 3" key="1">
    <citation type="journal article" date="2021" name="Elife">
        <title>Chloroplast acquisition without the gene transfer in kleptoplastic sea slugs, Plakobranchus ocellatus.</title>
        <authorList>
            <person name="Maeda T."/>
            <person name="Takahashi S."/>
            <person name="Yoshida T."/>
            <person name="Shimamura S."/>
            <person name="Takaki Y."/>
            <person name="Nagai Y."/>
            <person name="Toyoda A."/>
            <person name="Suzuki Y."/>
            <person name="Arimoto A."/>
            <person name="Ishii H."/>
            <person name="Satoh N."/>
            <person name="Nishiyama T."/>
            <person name="Hasebe M."/>
            <person name="Maruyama T."/>
            <person name="Minagawa J."/>
            <person name="Obokata J."/>
            <person name="Shigenobu S."/>
        </authorList>
    </citation>
    <scope>NUCLEOTIDE SEQUENCE [LARGE SCALE GENOMIC DNA]</scope>
</reference>
<dbReference type="EMBL" id="BLXT01006265">
    <property type="protein sequence ID" value="GFO30830.1"/>
    <property type="molecule type" value="Genomic_DNA"/>
</dbReference>
<sequence>MQDFAENRKANSRIPKSVHFGKNNQCSTQPSQCPSVGFVRVILSLMLSALRSLRYAAQGISTVNQSDHGKEEPDVETGVLSQAISRSAQHEALLFGMQRIFILGPLQDQIV</sequence>
<name>A0AAV4CGI1_9GAST</name>
<comment type="caution">
    <text evidence="2">The sequence shown here is derived from an EMBL/GenBank/DDBJ whole genome shotgun (WGS) entry which is preliminary data.</text>
</comment>
<dbReference type="AlphaFoldDB" id="A0AAV4CGI1"/>